<dbReference type="Proteomes" id="UP000271031">
    <property type="component" value="Unassembled WGS sequence"/>
</dbReference>
<protein>
    <recommendedName>
        <fullName evidence="2">histidine kinase</fullName>
        <ecNumber evidence="2">2.7.13.3</ecNumber>
    </recommendedName>
</protein>
<dbReference type="PANTHER" id="PTHR24421:SF10">
    <property type="entry name" value="NITRATE_NITRITE SENSOR PROTEIN NARQ"/>
    <property type="match status" value="1"/>
</dbReference>
<reference evidence="11 12" key="1">
    <citation type="submission" date="2018-10" db="EMBL/GenBank/DDBJ databases">
        <title>Phylogenomics of Brevibacillus.</title>
        <authorList>
            <person name="Dunlap C."/>
        </authorList>
    </citation>
    <scope>NUCLEOTIDE SEQUENCE [LARGE SCALE GENOMIC DNA]</scope>
    <source>
        <strain evidence="11 12">JCM 15716</strain>
    </source>
</reference>
<dbReference type="Gene3D" id="3.30.565.10">
    <property type="entry name" value="Histidine kinase-like ATPase, C-terminal domain"/>
    <property type="match status" value="1"/>
</dbReference>
<dbReference type="OrthoDB" id="9781904at2"/>
<feature type="transmembrane region" description="Helical" evidence="9">
    <location>
        <begin position="12"/>
        <end position="35"/>
    </location>
</feature>
<feature type="transmembrane region" description="Helical" evidence="9">
    <location>
        <begin position="107"/>
        <end position="128"/>
    </location>
</feature>
<keyword evidence="7" id="KW-0067">ATP-binding</keyword>
<keyword evidence="8" id="KW-0902">Two-component regulatory system</keyword>
<accession>A0A3M8DKY4</accession>
<feature type="domain" description="Histidine kinase/HSP90-like ATPase" evidence="10">
    <location>
        <begin position="428"/>
        <end position="523"/>
    </location>
</feature>
<comment type="catalytic activity">
    <reaction evidence="1">
        <text>ATP + protein L-histidine = ADP + protein N-phospho-L-histidine.</text>
        <dbReference type="EC" id="2.7.13.3"/>
    </reaction>
</comment>
<evidence type="ECO:0000256" key="7">
    <source>
        <dbReference type="ARBA" id="ARBA00022840"/>
    </source>
</evidence>
<keyword evidence="4" id="KW-0808">Transferase</keyword>
<dbReference type="AlphaFoldDB" id="A0A3M8DKY4"/>
<name>A0A3M8DKY4_9BACL</name>
<feature type="transmembrane region" description="Helical" evidence="9">
    <location>
        <begin position="41"/>
        <end position="61"/>
    </location>
</feature>
<evidence type="ECO:0000256" key="9">
    <source>
        <dbReference type="SAM" id="Phobius"/>
    </source>
</evidence>
<dbReference type="InterPro" id="IPR050482">
    <property type="entry name" value="Sensor_HK_TwoCompSys"/>
</dbReference>
<evidence type="ECO:0000313" key="12">
    <source>
        <dbReference type="Proteomes" id="UP000271031"/>
    </source>
</evidence>
<keyword evidence="9" id="KW-0812">Transmembrane</keyword>
<keyword evidence="3" id="KW-0597">Phosphoprotein</keyword>
<dbReference type="Pfam" id="PF02518">
    <property type="entry name" value="HATPase_c"/>
    <property type="match status" value="1"/>
</dbReference>
<dbReference type="GO" id="GO:0005524">
    <property type="term" value="F:ATP binding"/>
    <property type="evidence" value="ECO:0007669"/>
    <property type="project" value="UniProtKB-KW"/>
</dbReference>
<evidence type="ECO:0000256" key="1">
    <source>
        <dbReference type="ARBA" id="ARBA00000085"/>
    </source>
</evidence>
<comment type="caution">
    <text evidence="11">The sequence shown here is derived from an EMBL/GenBank/DDBJ whole genome shotgun (WGS) entry which is preliminary data.</text>
</comment>
<dbReference type="EMBL" id="RHHQ01000010">
    <property type="protein sequence ID" value="RNB87767.1"/>
    <property type="molecule type" value="Genomic_DNA"/>
</dbReference>
<dbReference type="EC" id="2.7.13.3" evidence="2"/>
<dbReference type="CDD" id="cd16917">
    <property type="entry name" value="HATPase_UhpB-NarQ-NarX-like"/>
    <property type="match status" value="1"/>
</dbReference>
<gene>
    <name evidence="11" type="ORF">EDM56_13095</name>
</gene>
<evidence type="ECO:0000256" key="8">
    <source>
        <dbReference type="ARBA" id="ARBA00023012"/>
    </source>
</evidence>
<feature type="transmembrane region" description="Helical" evidence="9">
    <location>
        <begin position="70"/>
        <end position="87"/>
    </location>
</feature>
<proteinExistence type="predicted"/>
<keyword evidence="6" id="KW-0418">Kinase</keyword>
<keyword evidence="12" id="KW-1185">Reference proteome</keyword>
<evidence type="ECO:0000256" key="5">
    <source>
        <dbReference type="ARBA" id="ARBA00022741"/>
    </source>
</evidence>
<evidence type="ECO:0000256" key="3">
    <source>
        <dbReference type="ARBA" id="ARBA00022553"/>
    </source>
</evidence>
<evidence type="ECO:0000256" key="4">
    <source>
        <dbReference type="ARBA" id="ARBA00022679"/>
    </source>
</evidence>
<keyword evidence="9" id="KW-1133">Transmembrane helix</keyword>
<dbReference type="GO" id="GO:0000155">
    <property type="term" value="F:phosphorelay sensor kinase activity"/>
    <property type="evidence" value="ECO:0007669"/>
    <property type="project" value="InterPro"/>
</dbReference>
<organism evidence="11 12">
    <name type="scientific">Brevibacillus fluminis</name>
    <dbReference type="NCBI Taxonomy" id="511487"/>
    <lineage>
        <taxon>Bacteria</taxon>
        <taxon>Bacillati</taxon>
        <taxon>Bacillota</taxon>
        <taxon>Bacilli</taxon>
        <taxon>Bacillales</taxon>
        <taxon>Paenibacillaceae</taxon>
        <taxon>Brevibacillus</taxon>
    </lineage>
</organism>
<dbReference type="GO" id="GO:0016020">
    <property type="term" value="C:membrane"/>
    <property type="evidence" value="ECO:0007669"/>
    <property type="project" value="InterPro"/>
</dbReference>
<evidence type="ECO:0000256" key="6">
    <source>
        <dbReference type="ARBA" id="ARBA00022777"/>
    </source>
</evidence>
<dbReference type="SUPFAM" id="SSF55874">
    <property type="entry name" value="ATPase domain of HSP90 chaperone/DNA topoisomerase II/histidine kinase"/>
    <property type="match status" value="1"/>
</dbReference>
<dbReference type="InterPro" id="IPR036890">
    <property type="entry name" value="HATPase_C_sf"/>
</dbReference>
<keyword evidence="9" id="KW-0472">Membrane</keyword>
<keyword evidence="5" id="KW-0547">Nucleotide-binding</keyword>
<dbReference type="InterPro" id="IPR011712">
    <property type="entry name" value="Sig_transdc_His_kin_sub3_dim/P"/>
</dbReference>
<dbReference type="InterPro" id="IPR003594">
    <property type="entry name" value="HATPase_dom"/>
</dbReference>
<dbReference type="Pfam" id="PF07730">
    <property type="entry name" value="HisKA_3"/>
    <property type="match status" value="1"/>
</dbReference>
<evidence type="ECO:0000259" key="10">
    <source>
        <dbReference type="SMART" id="SM00387"/>
    </source>
</evidence>
<dbReference type="SMART" id="SM00387">
    <property type="entry name" value="HATPase_c"/>
    <property type="match status" value="1"/>
</dbReference>
<dbReference type="GO" id="GO:0046983">
    <property type="term" value="F:protein dimerization activity"/>
    <property type="evidence" value="ECO:0007669"/>
    <property type="project" value="InterPro"/>
</dbReference>
<feature type="transmembrane region" description="Helical" evidence="9">
    <location>
        <begin position="148"/>
        <end position="170"/>
    </location>
</feature>
<evidence type="ECO:0000256" key="2">
    <source>
        <dbReference type="ARBA" id="ARBA00012438"/>
    </source>
</evidence>
<dbReference type="PANTHER" id="PTHR24421">
    <property type="entry name" value="NITRATE/NITRITE SENSOR PROTEIN NARX-RELATED"/>
    <property type="match status" value="1"/>
</dbReference>
<evidence type="ECO:0000313" key="11">
    <source>
        <dbReference type="EMBL" id="RNB87767.1"/>
    </source>
</evidence>
<sequence>MVLPNMRGIVSNFRIFLVLYRWFICLTICLFYITAIPDSTLLFLLLSLLFAVNIVVSILLFRPVSQKKQILLAVFDSLISAFLLVMTDGWSSPLVYQAYSSLLLFAFQMWGVPLLAYALLFFLTTMLVPTDPSNAIILDETMTKQLHIIMQGFTFVTLYLLGSYVVSYLLKQYRNALLLLRFLRSVPAVVQTADIAAHVEVLLIRILEVQHVFFYDSLEQEHSGEWLKALYRTKVVEQQRTNAFPLQKAGVVSPTCDHEDGYYYYPLLENGSLAGIIVIPLEEKRSLTRTDLFFLNVVSCVVKLHLRLISLKVETNEAAHSYLRKKLAQDMHDGLAQQLFFLSAQLFRMKQNMQPIHNDELASAMEGMEQQVKECHLEVRDVIANLRDEYEPCHIFDAVRKLLGRTTANSSLHLEYVTRGRVVKENVLVEEAIYRFVEESVYNVLKHARADELHVVLEATAVQWTVTVRDNGRGFAVQEQAHRKERFGLIGMKERVERVGGTVTIHSEASKGTLVVAVIPRWGYTTNG</sequence>
<dbReference type="Gene3D" id="1.20.5.1930">
    <property type="match status" value="1"/>
</dbReference>